<reference evidence="5 6" key="1">
    <citation type="submission" date="2019-09" db="EMBL/GenBank/DDBJ databases">
        <title>Characterisation of the sponge microbiome using genome-centric metagenomics.</title>
        <authorList>
            <person name="Engelberts J.P."/>
            <person name="Robbins S.J."/>
            <person name="De Goeij J.M."/>
            <person name="Aranda M."/>
            <person name="Bell S.C."/>
            <person name="Webster N.S."/>
        </authorList>
    </citation>
    <scope>NUCLEOTIDE SEQUENCE [LARGE SCALE GENOMIC DNA]</scope>
    <source>
        <strain evidence="5">SB0662_bin_43</strain>
    </source>
</reference>
<keyword evidence="1 3" id="KW-0963">Cytoplasm</keyword>
<gene>
    <name evidence="3 5" type="primary">smpB</name>
    <name evidence="5" type="ORF">F4X82_03635</name>
</gene>
<dbReference type="NCBIfam" id="NF003843">
    <property type="entry name" value="PRK05422.1"/>
    <property type="match status" value="1"/>
</dbReference>
<dbReference type="GO" id="GO:0070929">
    <property type="term" value="P:trans-translation"/>
    <property type="evidence" value="ECO:0007669"/>
    <property type="project" value="UniProtKB-UniRule"/>
</dbReference>
<dbReference type="NCBIfam" id="TIGR00086">
    <property type="entry name" value="smpB"/>
    <property type="match status" value="1"/>
</dbReference>
<dbReference type="InterPro" id="IPR000037">
    <property type="entry name" value="SsrA-bd_prot"/>
</dbReference>
<evidence type="ECO:0000256" key="2">
    <source>
        <dbReference type="ARBA" id="ARBA00022884"/>
    </source>
</evidence>
<sequence length="147" mass="16796">MKTYITNKNASFNYTISEKYEAGIVLRGFEVKAVKTGRATIQGSHITVEHNEVFLVGATIAPYQPANTPSDYDPQRKRKLLLTKQEIQTLLGKKTQAGLTIVPLKIYNKNNTIKLEIALARGKKKHDKREHIKKRDTDRELRRVHAQ</sequence>
<evidence type="ECO:0000313" key="5">
    <source>
        <dbReference type="EMBL" id="MYE38580.1"/>
    </source>
</evidence>
<comment type="similarity">
    <text evidence="3">Belongs to the SmpB family.</text>
</comment>
<dbReference type="InterPro" id="IPR020081">
    <property type="entry name" value="SsrA-bd_prot_CS"/>
</dbReference>
<dbReference type="GO" id="GO:0070930">
    <property type="term" value="P:trans-translation-dependent protein tagging"/>
    <property type="evidence" value="ECO:0007669"/>
    <property type="project" value="TreeGrafter"/>
</dbReference>
<feature type="region of interest" description="Disordered" evidence="4">
    <location>
        <begin position="121"/>
        <end position="147"/>
    </location>
</feature>
<dbReference type="PANTHER" id="PTHR30308:SF2">
    <property type="entry name" value="SSRA-BINDING PROTEIN"/>
    <property type="match status" value="1"/>
</dbReference>
<dbReference type="GO" id="GO:0005829">
    <property type="term" value="C:cytosol"/>
    <property type="evidence" value="ECO:0007669"/>
    <property type="project" value="TreeGrafter"/>
</dbReference>
<organism evidence="5 6">
    <name type="scientific">Candidatus Spechtbacteria bacterium SB0662_bin_43</name>
    <dbReference type="NCBI Taxonomy" id="2604897"/>
    <lineage>
        <taxon>Bacteria</taxon>
        <taxon>Candidatus Spechtiibacteriota</taxon>
    </lineage>
</organism>
<proteinExistence type="inferred from homology"/>
<comment type="caution">
    <text evidence="5">The sequence shown here is derived from an EMBL/GenBank/DDBJ whole genome shotgun (WGS) entry which is preliminary data.</text>
</comment>
<comment type="subcellular location">
    <subcellularLocation>
        <location evidence="3">Cytoplasm</location>
    </subcellularLocation>
    <text evidence="3">The tmRNA-SmpB complex associates with stalled 70S ribosomes.</text>
</comment>
<evidence type="ECO:0000256" key="4">
    <source>
        <dbReference type="SAM" id="MobiDB-lite"/>
    </source>
</evidence>
<dbReference type="Pfam" id="PF01668">
    <property type="entry name" value="SmpB"/>
    <property type="match status" value="1"/>
</dbReference>
<protein>
    <recommendedName>
        <fullName evidence="3">SsrA-binding protein</fullName>
    </recommendedName>
    <alternativeName>
        <fullName evidence="3">Small protein B</fullName>
    </alternativeName>
</protein>
<dbReference type="PANTHER" id="PTHR30308">
    <property type="entry name" value="TMRNA-BINDING COMPONENT OF TRANS-TRANSLATION TAGGING COMPLEX"/>
    <property type="match status" value="1"/>
</dbReference>
<comment type="function">
    <text evidence="3">Required for rescue of stalled ribosomes mediated by trans-translation. Binds to transfer-messenger RNA (tmRNA), required for stable association of tmRNA with ribosomes. tmRNA and SmpB together mimic tRNA shape, replacing the anticodon stem-loop with SmpB. tmRNA is encoded by the ssrA gene; the 2 termini fold to resemble tRNA(Ala) and it encodes a 'tag peptide', a short internal open reading frame. During trans-translation Ala-aminoacylated tmRNA acts like a tRNA, entering the A-site of stalled ribosomes, displacing the stalled mRNA. The ribosome then switches to translate the ORF on the tmRNA; the nascent peptide is terminated with the 'tag peptide' encoded by the tmRNA and targeted for degradation. The ribosome is freed to recommence translation, which seems to be the essential function of trans-translation.</text>
</comment>
<dbReference type="GO" id="GO:0003723">
    <property type="term" value="F:RNA binding"/>
    <property type="evidence" value="ECO:0007669"/>
    <property type="project" value="UniProtKB-UniRule"/>
</dbReference>
<dbReference type="AlphaFoldDB" id="A0A845DA51"/>
<dbReference type="PROSITE" id="PS01317">
    <property type="entry name" value="SSRP"/>
    <property type="match status" value="1"/>
</dbReference>
<keyword evidence="2 3" id="KW-0694">RNA-binding</keyword>
<dbReference type="Proteomes" id="UP000449092">
    <property type="component" value="Unassembled WGS sequence"/>
</dbReference>
<dbReference type="EMBL" id="VXOY01000032">
    <property type="protein sequence ID" value="MYE38580.1"/>
    <property type="molecule type" value="Genomic_DNA"/>
</dbReference>
<evidence type="ECO:0000256" key="3">
    <source>
        <dbReference type="HAMAP-Rule" id="MF_00023"/>
    </source>
</evidence>
<dbReference type="CDD" id="cd09294">
    <property type="entry name" value="SmpB"/>
    <property type="match status" value="1"/>
</dbReference>
<accession>A0A845DA51</accession>
<dbReference type="Gene3D" id="2.40.280.10">
    <property type="match status" value="1"/>
</dbReference>
<evidence type="ECO:0000256" key="1">
    <source>
        <dbReference type="ARBA" id="ARBA00022490"/>
    </source>
</evidence>
<dbReference type="SUPFAM" id="SSF74982">
    <property type="entry name" value="Small protein B (SmpB)"/>
    <property type="match status" value="1"/>
</dbReference>
<dbReference type="InterPro" id="IPR023620">
    <property type="entry name" value="SmpB"/>
</dbReference>
<name>A0A845DA51_9BACT</name>
<feature type="compositionally biased region" description="Basic and acidic residues" evidence="4">
    <location>
        <begin position="129"/>
        <end position="147"/>
    </location>
</feature>
<evidence type="ECO:0000313" key="6">
    <source>
        <dbReference type="Proteomes" id="UP000449092"/>
    </source>
</evidence>
<dbReference type="HAMAP" id="MF_00023">
    <property type="entry name" value="SmpB"/>
    <property type="match status" value="1"/>
</dbReference>